<dbReference type="InterPro" id="IPR025157">
    <property type="entry name" value="Hemagglutinin_rpt"/>
</dbReference>
<dbReference type="GO" id="GO:0003824">
    <property type="term" value="F:catalytic activity"/>
    <property type="evidence" value="ECO:0007669"/>
    <property type="project" value="UniProtKB-ARBA"/>
</dbReference>
<feature type="non-terminal residue" evidence="1">
    <location>
        <position position="497"/>
    </location>
</feature>
<dbReference type="EMBL" id="LAZR01039987">
    <property type="protein sequence ID" value="KKL15634.1"/>
    <property type="molecule type" value="Genomic_DNA"/>
</dbReference>
<accession>A0A0F9B140</accession>
<evidence type="ECO:0000313" key="1">
    <source>
        <dbReference type="EMBL" id="KKL15634.1"/>
    </source>
</evidence>
<name>A0A0F9B140_9ZZZZ</name>
<protein>
    <submittedName>
        <fullName evidence="1">Uncharacterized protein</fullName>
    </submittedName>
</protein>
<organism evidence="1">
    <name type="scientific">marine sediment metagenome</name>
    <dbReference type="NCBI Taxonomy" id="412755"/>
    <lineage>
        <taxon>unclassified sequences</taxon>
        <taxon>metagenomes</taxon>
        <taxon>ecological metagenomes</taxon>
    </lineage>
</organism>
<sequence>RDFNKMYEQKDSGTSIKTNGDVSLKAGNTLQVTAADINSQQGHLDLTARQINIENGEATYQSDIATYTKRSSGFSSRKKEQRDMFSQQTSVASLLTAKNISIDSATDINVKGSQILADESIQLNATKDINITAAEQSFTESHHIKEKKSGLSGTGGAGISIGTRAMNTQTEIKQLIHNKSTIGALNGDISVVAGEAFHQKNSDLISVKGDIDVKAKDINITSLYDKSETKQVTEFSQSGLSLSLKAPAISVATQAYRHALGIVEDDKKKNRVLNGITAYVQAKQLAEMGGNTLNLINEGKADEAISSSGLKISISIGKSESKTQTETRSQTSQASTIRAGQNVRLTAIDKDVVVTGSDILADGDITIDAAKDINLLASQNTQQQNTKMTSSSASIGLSLGIGQNTGLSLDMAMSKGKGKTDSQGVFYQNSHIAAAKALSLSTGHDLSLIGAQAQGEKVSIDAANNLTLSSLQDSHYLKGKESNSGMGVGIGIGTSMF</sequence>
<reference evidence="1" key="1">
    <citation type="journal article" date="2015" name="Nature">
        <title>Complex archaea that bridge the gap between prokaryotes and eukaryotes.</title>
        <authorList>
            <person name="Spang A."/>
            <person name="Saw J.H."/>
            <person name="Jorgensen S.L."/>
            <person name="Zaremba-Niedzwiedzka K."/>
            <person name="Martijn J."/>
            <person name="Lind A.E."/>
            <person name="van Eijk R."/>
            <person name="Schleper C."/>
            <person name="Guy L."/>
            <person name="Ettema T.J."/>
        </authorList>
    </citation>
    <scope>NUCLEOTIDE SEQUENCE</scope>
</reference>
<dbReference type="AlphaFoldDB" id="A0A0F9B140"/>
<proteinExistence type="predicted"/>
<feature type="non-terminal residue" evidence="1">
    <location>
        <position position="1"/>
    </location>
</feature>
<dbReference type="Pfam" id="PF13332">
    <property type="entry name" value="Fil_haemagg_2"/>
    <property type="match status" value="3"/>
</dbReference>
<comment type="caution">
    <text evidence="1">The sequence shown here is derived from an EMBL/GenBank/DDBJ whole genome shotgun (WGS) entry which is preliminary data.</text>
</comment>
<gene>
    <name evidence="1" type="ORF">LCGC14_2503630</name>
</gene>